<dbReference type="KEGG" id="parq:DSM112329_01161"/>
<dbReference type="GO" id="GO:0016989">
    <property type="term" value="F:sigma factor antagonist activity"/>
    <property type="evidence" value="ECO:0007669"/>
    <property type="project" value="TreeGrafter"/>
</dbReference>
<dbReference type="GO" id="GO:0005886">
    <property type="term" value="C:plasma membrane"/>
    <property type="evidence" value="ECO:0007669"/>
    <property type="project" value="InterPro"/>
</dbReference>
<dbReference type="AlphaFoldDB" id="A0AAU7ASH4"/>
<gene>
    <name evidence="2" type="ORF">DSM112329_01161</name>
</gene>
<dbReference type="GO" id="GO:0006417">
    <property type="term" value="P:regulation of translation"/>
    <property type="evidence" value="ECO:0007669"/>
    <property type="project" value="TreeGrafter"/>
</dbReference>
<sequence>MNPGVRPVDVVLGGLDADQVARAEQLIREDPAFRAEVERLRLAGVAIARAGSVGDVPDPPALRMDAALAARPAWDGVAAGEAAPPTAAAPLRQPRGVRAWATRPITLRRGVAALASAVLLTAGAGGAVVLTGDPAPGDEIVAGPGAAPVVLLRAFDGFAGAGRVSVRLPATAGRPAVLVADGLAPSPSGHYYELWLMSDGTRLASLGSFRVGAGGHVEVRFPVGVDPQAYRYLDISLEADDGDPAHSARSVLRSRPLS</sequence>
<reference evidence="2" key="1">
    <citation type="submission" date="2022-12" db="EMBL/GenBank/DDBJ databases">
        <title>Paraconexibacter alkalitolerans sp. nov. and Baekduia alba sp. nov., isolated from soil and emended description of the genera Paraconexibacter (Chun et al., 2020) and Baekduia (An et al., 2020).</title>
        <authorList>
            <person name="Vieira S."/>
            <person name="Huber K.J."/>
            <person name="Geppert A."/>
            <person name="Wolf J."/>
            <person name="Neumann-Schaal M."/>
            <person name="Muesken M."/>
            <person name="Overmann J."/>
        </authorList>
    </citation>
    <scope>NUCLEOTIDE SEQUENCE</scope>
    <source>
        <strain evidence="2">AEG42_29</strain>
    </source>
</reference>
<name>A0AAU7ASH4_9ACTN</name>
<proteinExistence type="predicted"/>
<dbReference type="RefSeq" id="WP_354700869.1">
    <property type="nucleotide sequence ID" value="NZ_CP114014.1"/>
</dbReference>
<dbReference type="PANTHER" id="PTHR37461">
    <property type="entry name" value="ANTI-SIGMA-K FACTOR RSKA"/>
    <property type="match status" value="1"/>
</dbReference>
<evidence type="ECO:0000313" key="2">
    <source>
        <dbReference type="EMBL" id="XAY04328.1"/>
    </source>
</evidence>
<evidence type="ECO:0000259" key="1">
    <source>
        <dbReference type="Pfam" id="PF10099"/>
    </source>
</evidence>
<dbReference type="Pfam" id="PF10099">
    <property type="entry name" value="RskA_C"/>
    <property type="match status" value="1"/>
</dbReference>
<dbReference type="InterPro" id="IPR018764">
    <property type="entry name" value="RskA_C"/>
</dbReference>
<dbReference type="EMBL" id="CP114014">
    <property type="protein sequence ID" value="XAY04328.1"/>
    <property type="molecule type" value="Genomic_DNA"/>
</dbReference>
<dbReference type="PANTHER" id="PTHR37461:SF1">
    <property type="entry name" value="ANTI-SIGMA-K FACTOR RSKA"/>
    <property type="match status" value="1"/>
</dbReference>
<protein>
    <recommendedName>
        <fullName evidence="1">Anti-sigma K factor RskA C-terminal domain-containing protein</fullName>
    </recommendedName>
</protein>
<organism evidence="2">
    <name type="scientific">Paraconexibacter sp. AEG42_29</name>
    <dbReference type="NCBI Taxonomy" id="2997339"/>
    <lineage>
        <taxon>Bacteria</taxon>
        <taxon>Bacillati</taxon>
        <taxon>Actinomycetota</taxon>
        <taxon>Thermoleophilia</taxon>
        <taxon>Solirubrobacterales</taxon>
        <taxon>Paraconexibacteraceae</taxon>
        <taxon>Paraconexibacter</taxon>
    </lineage>
</organism>
<dbReference type="InterPro" id="IPR051474">
    <property type="entry name" value="Anti-sigma-K/W_factor"/>
</dbReference>
<feature type="domain" description="Anti-sigma K factor RskA C-terminal" evidence="1">
    <location>
        <begin position="112"/>
        <end position="245"/>
    </location>
</feature>
<accession>A0AAU7ASH4</accession>